<dbReference type="AlphaFoldDB" id="A0A8S1KJW7"/>
<keyword evidence="3" id="KW-1185">Reference proteome</keyword>
<protein>
    <submittedName>
        <fullName evidence="2">Uncharacterized protein</fullName>
    </submittedName>
</protein>
<evidence type="ECO:0000313" key="3">
    <source>
        <dbReference type="Proteomes" id="UP000692954"/>
    </source>
</evidence>
<reference evidence="2" key="1">
    <citation type="submission" date="2021-01" db="EMBL/GenBank/DDBJ databases">
        <authorList>
            <consortium name="Genoscope - CEA"/>
            <person name="William W."/>
        </authorList>
    </citation>
    <scope>NUCLEOTIDE SEQUENCE</scope>
</reference>
<feature type="coiled-coil region" evidence="1">
    <location>
        <begin position="251"/>
        <end position="278"/>
    </location>
</feature>
<feature type="coiled-coil region" evidence="1">
    <location>
        <begin position="31"/>
        <end position="58"/>
    </location>
</feature>
<feature type="coiled-coil region" evidence="1">
    <location>
        <begin position="85"/>
        <end position="140"/>
    </location>
</feature>
<proteinExistence type="predicted"/>
<sequence>MIDSNSLIIIDYKDKSQIQNKQIYDNFIKFSIQKESQIKQLQSLLDKTKNNYQLLFEQFLNYKKTIENLLQSCLTNPQEINNHELNQKKNELFKFEKENLFLQEQLNNLKKQLNITNLELKNEKEQSNATKEQLNDVIKKLNFATEQLKYEKEQSNATKEQLINSELQINKLFLELKTNQDNQIKTEKIIEQIKSENQNNEQVWKSKILSLQQKLEFMQKQQKSDSFSYRIKEDKNNGVIEHLQNIAKIIIEKLNYINNQYQAEIQQLEFRKKYAQDLLNLFHQYLRTPLLQNEFTFRHDFKDNRIRSD</sequence>
<accession>A0A8S1KJW7</accession>
<gene>
    <name evidence="2" type="ORF">PSON_ATCC_30995.1.T0050446</name>
</gene>
<comment type="caution">
    <text evidence="2">The sequence shown here is derived from an EMBL/GenBank/DDBJ whole genome shotgun (WGS) entry which is preliminary data.</text>
</comment>
<dbReference type="Proteomes" id="UP000692954">
    <property type="component" value="Unassembled WGS sequence"/>
</dbReference>
<name>A0A8S1KJW7_9CILI</name>
<keyword evidence="1" id="KW-0175">Coiled coil</keyword>
<dbReference type="EMBL" id="CAJJDN010000005">
    <property type="protein sequence ID" value="CAD8051214.1"/>
    <property type="molecule type" value="Genomic_DNA"/>
</dbReference>
<evidence type="ECO:0000256" key="1">
    <source>
        <dbReference type="SAM" id="Coils"/>
    </source>
</evidence>
<evidence type="ECO:0000313" key="2">
    <source>
        <dbReference type="EMBL" id="CAD8051214.1"/>
    </source>
</evidence>
<organism evidence="2 3">
    <name type="scientific">Paramecium sonneborni</name>
    <dbReference type="NCBI Taxonomy" id="65129"/>
    <lineage>
        <taxon>Eukaryota</taxon>
        <taxon>Sar</taxon>
        <taxon>Alveolata</taxon>
        <taxon>Ciliophora</taxon>
        <taxon>Intramacronucleata</taxon>
        <taxon>Oligohymenophorea</taxon>
        <taxon>Peniculida</taxon>
        <taxon>Parameciidae</taxon>
        <taxon>Paramecium</taxon>
    </lineage>
</organism>